<feature type="region of interest" description="Disordered" evidence="1">
    <location>
        <begin position="232"/>
        <end position="264"/>
    </location>
</feature>
<keyword evidence="3" id="KW-1185">Reference proteome</keyword>
<organism evidence="2 3">
    <name type="scientific">Lachancea quebecensis</name>
    <dbReference type="NCBI Taxonomy" id="1654605"/>
    <lineage>
        <taxon>Eukaryota</taxon>
        <taxon>Fungi</taxon>
        <taxon>Dikarya</taxon>
        <taxon>Ascomycota</taxon>
        <taxon>Saccharomycotina</taxon>
        <taxon>Saccharomycetes</taxon>
        <taxon>Saccharomycetales</taxon>
        <taxon>Saccharomycetaceae</taxon>
        <taxon>Lachancea</taxon>
    </lineage>
</organism>
<protein>
    <submittedName>
        <fullName evidence="2">LAQU0S02e06546g1_1</fullName>
    </submittedName>
</protein>
<feature type="compositionally biased region" description="Low complexity" evidence="1">
    <location>
        <begin position="246"/>
        <end position="264"/>
    </location>
</feature>
<dbReference type="AlphaFoldDB" id="A0A0P1KQV7"/>
<accession>A0A0P1KQV7</accession>
<name>A0A0P1KQV7_9SACH</name>
<evidence type="ECO:0000313" key="3">
    <source>
        <dbReference type="Proteomes" id="UP000236544"/>
    </source>
</evidence>
<evidence type="ECO:0000256" key="1">
    <source>
        <dbReference type="SAM" id="MobiDB-lite"/>
    </source>
</evidence>
<evidence type="ECO:0000313" key="2">
    <source>
        <dbReference type="EMBL" id="CUS21126.1"/>
    </source>
</evidence>
<feature type="compositionally biased region" description="Basic and acidic residues" evidence="1">
    <location>
        <begin position="232"/>
        <end position="241"/>
    </location>
</feature>
<proteinExistence type="predicted"/>
<reference evidence="3" key="1">
    <citation type="submission" date="2015-10" db="EMBL/GenBank/DDBJ databases">
        <authorList>
            <person name="Devillers H."/>
        </authorList>
    </citation>
    <scope>NUCLEOTIDE SEQUENCE [LARGE SCALE GENOMIC DNA]</scope>
</reference>
<feature type="region of interest" description="Disordered" evidence="1">
    <location>
        <begin position="297"/>
        <end position="328"/>
    </location>
</feature>
<feature type="compositionally biased region" description="Basic residues" evidence="1">
    <location>
        <begin position="317"/>
        <end position="328"/>
    </location>
</feature>
<dbReference type="Proteomes" id="UP000236544">
    <property type="component" value="Unassembled WGS sequence"/>
</dbReference>
<dbReference type="EMBL" id="LN890542">
    <property type="protein sequence ID" value="CUS21126.1"/>
    <property type="molecule type" value="Genomic_DNA"/>
</dbReference>
<gene>
    <name evidence="2" type="ORF">LAQU0_S02e06546g</name>
</gene>
<sequence>MQEIYVPIGEDQRVKLTLVSTFQHVGQVRKYLHSIQDTFSVELDTCDTITQNLKIQCVSHRACRSCPLYILEFDDVSDGYALWKSAGAWALGTVLSSLFAARPASKERISRLEALLATHATRKHDPAFLAQALQKLNVDWDAPAARSGARFEFDFALFVRLLDEAVAPEIGARACDSYLELVSPLQYKSLTTMAVLRTKVAVSKQHVEHSLQEYDTRMRGLALARRAADRADRATLDRGHEAPVFSDAAEPSPSPSASTPDGDAYLLSSSQQLLTNFQKHFRGMAETFETFDVKRAAQSPRRLAAPPNCWKVSKPVKNGKSKPSRVHA</sequence>
<dbReference type="OrthoDB" id="4070108at2759"/>